<reference evidence="2" key="1">
    <citation type="submission" date="2022-05" db="EMBL/GenBank/DDBJ databases">
        <title>Comparative Genomics of Spacecraft Associated Microbes.</title>
        <authorList>
            <person name="Tran M.T."/>
            <person name="Wright A."/>
            <person name="Seuylemezian A."/>
            <person name="Eisen J."/>
            <person name="Coil D."/>
        </authorList>
    </citation>
    <scope>NUCLEOTIDE SEQUENCE</scope>
    <source>
        <strain evidence="2">214.1.1</strain>
    </source>
</reference>
<sequence length="62" mass="6829">MTILIIFAAIVCVAALVITLSLTKTEDSNYSSQRSIGNQLIIYLGLIPVIVIVLVLGWFFLF</sequence>
<comment type="caution">
    <text evidence="2">The sequence shown here is derived from an EMBL/GenBank/DDBJ whole genome shotgun (WGS) entry which is preliminary data.</text>
</comment>
<dbReference type="Proteomes" id="UP001139179">
    <property type="component" value="Unassembled WGS sequence"/>
</dbReference>
<evidence type="ECO:0000313" key="2">
    <source>
        <dbReference type="EMBL" id="MCM3715321.1"/>
    </source>
</evidence>
<evidence type="ECO:0000313" key="3">
    <source>
        <dbReference type="Proteomes" id="UP001139179"/>
    </source>
</evidence>
<name>A0A9X2DRE7_9BACI</name>
<evidence type="ECO:0000256" key="1">
    <source>
        <dbReference type="SAM" id="Phobius"/>
    </source>
</evidence>
<dbReference type="AlphaFoldDB" id="A0A9X2DRE7"/>
<proteinExistence type="predicted"/>
<keyword evidence="1" id="KW-1133">Transmembrane helix</keyword>
<feature type="transmembrane region" description="Helical" evidence="1">
    <location>
        <begin position="39"/>
        <end position="61"/>
    </location>
</feature>
<gene>
    <name evidence="2" type="ORF">M3202_14715</name>
</gene>
<accession>A0A9X2DRE7</accession>
<dbReference type="EMBL" id="JAMBOL010000014">
    <property type="protein sequence ID" value="MCM3715321.1"/>
    <property type="molecule type" value="Genomic_DNA"/>
</dbReference>
<dbReference type="RefSeq" id="WP_251224077.1">
    <property type="nucleotide sequence ID" value="NZ_JAMBOL010000014.1"/>
</dbReference>
<keyword evidence="1" id="KW-0472">Membrane</keyword>
<keyword evidence="3" id="KW-1185">Reference proteome</keyword>
<keyword evidence="1" id="KW-0812">Transmembrane</keyword>
<protein>
    <submittedName>
        <fullName evidence="2">BshB3 potential contributor to bacillithiol synthesis</fullName>
    </submittedName>
</protein>
<organism evidence="2 3">
    <name type="scientific">Halalkalibacter oceani</name>
    <dbReference type="NCBI Taxonomy" id="1653776"/>
    <lineage>
        <taxon>Bacteria</taxon>
        <taxon>Bacillati</taxon>
        <taxon>Bacillota</taxon>
        <taxon>Bacilli</taxon>
        <taxon>Bacillales</taxon>
        <taxon>Bacillaceae</taxon>
        <taxon>Halalkalibacter</taxon>
    </lineage>
</organism>